<dbReference type="AlphaFoldDB" id="A0A2A4HG73"/>
<gene>
    <name evidence="1" type="ORF">CPA45_21240</name>
</gene>
<comment type="caution">
    <text evidence="1">The sequence shown here is derived from an EMBL/GenBank/DDBJ whole genome shotgun (WGS) entry which is preliminary data.</text>
</comment>
<dbReference type="OrthoDB" id="6166645at2"/>
<dbReference type="EMBL" id="NWUX01000033">
    <property type="protein sequence ID" value="PCF93666.1"/>
    <property type="molecule type" value="Genomic_DNA"/>
</dbReference>
<evidence type="ECO:0008006" key="3">
    <source>
        <dbReference type="Google" id="ProtNLM"/>
    </source>
</evidence>
<name>A0A2A4HG73_9GAMM</name>
<evidence type="ECO:0000313" key="1">
    <source>
        <dbReference type="EMBL" id="PCF93666.1"/>
    </source>
</evidence>
<evidence type="ECO:0000313" key="2">
    <source>
        <dbReference type="Proteomes" id="UP000218677"/>
    </source>
</evidence>
<organism evidence="1 2">
    <name type="scientific">Vreelandella nigrificans</name>
    <dbReference type="NCBI Taxonomy" id="2042704"/>
    <lineage>
        <taxon>Bacteria</taxon>
        <taxon>Pseudomonadati</taxon>
        <taxon>Pseudomonadota</taxon>
        <taxon>Gammaproteobacteria</taxon>
        <taxon>Oceanospirillales</taxon>
        <taxon>Halomonadaceae</taxon>
        <taxon>Vreelandella</taxon>
    </lineage>
</organism>
<dbReference type="Proteomes" id="UP000218677">
    <property type="component" value="Unassembled WGS sequence"/>
</dbReference>
<accession>A0A2A4HG73</accession>
<proteinExistence type="predicted"/>
<dbReference type="NCBIfam" id="NF041239">
    <property type="entry name" value="Moor_selen_rel"/>
    <property type="match status" value="1"/>
</dbReference>
<protein>
    <recommendedName>
        <fullName evidence="3">FeS cluster biogenesis domain-containing protein</fullName>
    </recommendedName>
</protein>
<keyword evidence="2" id="KW-1185">Reference proteome</keyword>
<reference evidence="2" key="1">
    <citation type="submission" date="2017-09" db="EMBL/GenBank/DDBJ databases">
        <authorList>
            <person name="Cho G.-S."/>
            <person name="Oguntoyinbo F.A."/>
            <person name="Cnockaert M."/>
            <person name="Kabisch J."/>
            <person name="Neve H."/>
            <person name="Bockelmann W."/>
            <person name="Wenning M."/>
            <person name="Franz C.M."/>
            <person name="Vandamme P."/>
        </authorList>
    </citation>
    <scope>NUCLEOTIDE SEQUENCE [LARGE SCALE GENOMIC DNA]</scope>
    <source>
        <strain evidence="2">MBT G8648</strain>
    </source>
</reference>
<sequence length="97" mass="10722">MDNVIDISNNALDFIKQRGGIVTIRLSPRHSCCGGLTNVAVAEARYPDAPQHYQRHMQDSISIYIAPDLAAQGLRIDVEGWWKLRRLYVDGAALSAG</sequence>
<dbReference type="RefSeq" id="WP_096655088.1">
    <property type="nucleotide sequence ID" value="NZ_NWUX01000033.1"/>
</dbReference>
<dbReference type="InterPro" id="IPR049744">
    <property type="entry name" value="CC/Se_fam"/>
</dbReference>